<reference evidence="2 3" key="1">
    <citation type="submission" date="2019-06" db="EMBL/GenBank/DDBJ databases">
        <title>Sorghum-associated microbial communities from plants grown in Nebraska, USA.</title>
        <authorList>
            <person name="Schachtman D."/>
        </authorList>
    </citation>
    <scope>NUCLEOTIDE SEQUENCE [LARGE SCALE GENOMIC DNA]</scope>
    <source>
        <strain evidence="2 3">T529</strain>
    </source>
</reference>
<dbReference type="InterPro" id="IPR048667">
    <property type="entry name" value="Imm5-like"/>
</dbReference>
<evidence type="ECO:0000259" key="1">
    <source>
        <dbReference type="Pfam" id="PF21805"/>
    </source>
</evidence>
<sequence length="158" mass="16255">MNTELSRLAAEVGLNDPRQASLRLAFGLACADRIGHLLEDPRAIEGLAVAHAFLDGKADEAALKAARAELAAVANGHRGSNSIDGSAHAAVSATYAVANALASRALEAASYAAYAAVYAYGGYAITDPTAFEDEFAWQVQTLKALAQPNAKASLADPA</sequence>
<dbReference type="Pfam" id="PF21805">
    <property type="entry name" value="Imm5_like"/>
    <property type="match status" value="1"/>
</dbReference>
<dbReference type="Proteomes" id="UP000319722">
    <property type="component" value="Unassembled WGS sequence"/>
</dbReference>
<protein>
    <recommendedName>
        <fullName evidence="1">Imm-5-like domain-containing protein</fullName>
    </recommendedName>
</protein>
<organism evidence="2 3">
    <name type="scientific">Variovorax beijingensis</name>
    <dbReference type="NCBI Taxonomy" id="2496117"/>
    <lineage>
        <taxon>Bacteria</taxon>
        <taxon>Pseudomonadati</taxon>
        <taxon>Pseudomonadota</taxon>
        <taxon>Betaproteobacteria</taxon>
        <taxon>Burkholderiales</taxon>
        <taxon>Comamonadaceae</taxon>
        <taxon>Variovorax</taxon>
    </lineage>
</organism>
<evidence type="ECO:0000313" key="3">
    <source>
        <dbReference type="Proteomes" id="UP000319722"/>
    </source>
</evidence>
<evidence type="ECO:0000313" key="2">
    <source>
        <dbReference type="EMBL" id="TWD86553.1"/>
    </source>
</evidence>
<dbReference type="OrthoDB" id="8596412at2"/>
<dbReference type="RefSeq" id="WP_145743818.1">
    <property type="nucleotide sequence ID" value="NZ_VIVL01000004.1"/>
</dbReference>
<accession>A0A561C5R0</accession>
<feature type="domain" description="Imm-5-like" evidence="1">
    <location>
        <begin position="38"/>
        <end position="144"/>
    </location>
</feature>
<comment type="caution">
    <text evidence="2">The sequence shown here is derived from an EMBL/GenBank/DDBJ whole genome shotgun (WGS) entry which is preliminary data.</text>
</comment>
<proteinExistence type="predicted"/>
<name>A0A561C5R0_9BURK</name>
<gene>
    <name evidence="2" type="ORF">FB547_104502</name>
</gene>
<dbReference type="EMBL" id="VIVL01000004">
    <property type="protein sequence ID" value="TWD86553.1"/>
    <property type="molecule type" value="Genomic_DNA"/>
</dbReference>
<dbReference type="AlphaFoldDB" id="A0A561C5R0"/>